<name>A0A8S5L8T0_9CAUD</name>
<reference evidence="2" key="1">
    <citation type="journal article" date="2021" name="Proc. Natl. Acad. Sci. U.S.A.">
        <title>A Catalog of Tens of Thousands of Viruses from Human Metagenomes Reveals Hidden Associations with Chronic Diseases.</title>
        <authorList>
            <person name="Tisza M.J."/>
            <person name="Buck C.B."/>
        </authorList>
    </citation>
    <scope>NUCLEOTIDE SEQUENCE</scope>
    <source>
        <strain evidence="2">CtuYn2</strain>
    </source>
</reference>
<evidence type="ECO:0000313" key="2">
    <source>
        <dbReference type="EMBL" id="DAD66332.1"/>
    </source>
</evidence>
<dbReference type="EMBL" id="BK014658">
    <property type="protein sequence ID" value="DAD66332.1"/>
    <property type="molecule type" value="Genomic_DNA"/>
</dbReference>
<organism evidence="2">
    <name type="scientific">Myoviridae sp. ctuYn2</name>
    <dbReference type="NCBI Taxonomy" id="2823533"/>
    <lineage>
        <taxon>Viruses</taxon>
        <taxon>Duplodnaviria</taxon>
        <taxon>Heunggongvirae</taxon>
        <taxon>Uroviricota</taxon>
        <taxon>Caudoviricetes</taxon>
    </lineage>
</organism>
<evidence type="ECO:0008006" key="3">
    <source>
        <dbReference type="Google" id="ProtNLM"/>
    </source>
</evidence>
<accession>A0A8S5L8T0</accession>
<evidence type="ECO:0000256" key="1">
    <source>
        <dbReference type="SAM" id="Coils"/>
    </source>
</evidence>
<proteinExistence type="predicted"/>
<protein>
    <recommendedName>
        <fullName evidence="3">Tail tape measure protein</fullName>
    </recommendedName>
</protein>
<feature type="coiled-coil region" evidence="1">
    <location>
        <begin position="432"/>
        <end position="479"/>
    </location>
</feature>
<sequence length="1009" mass="108541">MADLKIKIGVEADASGAEKVKKGLSDVEAAAQKASKSTGMLKSALDGIKSDAFANLTISLRGLSSVISSATQGVREFIAAGLENNTTVENLNSRLRSLINVAEKSGKLDPFEKWKLSGQKASAALEELKKLDSELDFSSSDLAAMFTSFYSTASSNMSLEKALALFRNISYAAQSSGADVNSLKATLDSVGAGIIQTNTDFGRFLKSLGLQTESLKAAIENGSFFDVMNEKLKIFGEQASFSAPKFEALVSTYKASMAELQGEATKPLFEGLKNSFAEINEYLSNDATLRQALANFGEGINEIASGIFNKDTFEAAANAAALLANSIGSLIKAASALSDIAMPDWLAGEKDAGVFSTAAKGLGELAEAFNNIFYIPANLKFDLPSYMLKATQNTNDFRDSLANLGVELQKTGNVWNLGENKNLSTEAAAKGIAAADEALRGLRASLEGLKEVRLDKVVEADAKNQIELQINQIERLKQGLVSMVDAREAANNAIINDNKRVLNEFLKDADARIKSHDRTIATLLAKEQSYNSQLEKMAQQRVGIEEKYARSRESLEFSAAEKIRLANQAGMSEEAKFNDDRLALSRSLSAAKEALNNKDLESFKRYADQASKLNDSLGAQKSLGSGKNAQTINRASDYKNTVNEILALNLSANEMQKNADLAAHDAKMANIAAEKAAVESSLQSEKALYNELIALKQRAAEGKIDFSAEGFEDVKTKIAELKDAMNGGASIKITADDAAAQEAKKSLQAPSSSIHTIDPDAKAAQKTIEALKKPTSSVHTIHVKTIGGGKIKGANAAAFAAGGAVGLFKRYSGKIAGHDTAGRDDVPALLSRGEFIQNVRAVDYYGAKFFAKLNARAIPKEKLAHFASGGLVLARQNSEFMQRIDMNISSADVRRLANRLSDKFYSMIDKKLFRNGLDAVRSWNKQYPGFFKIKGNDYLTNFRALAEDLLSRAKQGLNIEGYAAEFIKPNAAAAKNVNLNFNLGGTSYKAQTDEDTAAALQRYLKGVGI</sequence>
<keyword evidence="1" id="KW-0175">Coiled coil</keyword>